<feature type="compositionally biased region" description="Low complexity" evidence="1">
    <location>
        <begin position="174"/>
        <end position="261"/>
    </location>
</feature>
<feature type="transmembrane region" description="Helical" evidence="2">
    <location>
        <begin position="674"/>
        <end position="696"/>
    </location>
</feature>
<feature type="transmembrane region" description="Helical" evidence="2">
    <location>
        <begin position="643"/>
        <end position="662"/>
    </location>
</feature>
<dbReference type="Proteomes" id="UP000307380">
    <property type="component" value="Unassembled WGS sequence"/>
</dbReference>
<reference evidence="3 4" key="1">
    <citation type="submission" date="2019-04" db="EMBL/GenBank/DDBJ databases">
        <authorList>
            <person name="Jiang L."/>
        </authorList>
    </citation>
    <scope>NUCLEOTIDE SEQUENCE [LARGE SCALE GENOMIC DNA]</scope>
    <source>
        <strain evidence="3 4">YIM 131861</strain>
    </source>
</reference>
<comment type="caution">
    <text evidence="3">The sequence shown here is derived from an EMBL/GenBank/DDBJ whole genome shotgun (WGS) entry which is preliminary data.</text>
</comment>
<dbReference type="RefSeq" id="WP_168770948.1">
    <property type="nucleotide sequence ID" value="NZ_SSSN01000009.1"/>
</dbReference>
<dbReference type="InterPro" id="IPR052881">
    <property type="entry name" value="Keratinocyte_PR"/>
</dbReference>
<feature type="transmembrane region" description="Helical" evidence="2">
    <location>
        <begin position="736"/>
        <end position="753"/>
    </location>
</feature>
<feature type="transmembrane region" description="Helical" evidence="2">
    <location>
        <begin position="552"/>
        <end position="571"/>
    </location>
</feature>
<feature type="compositionally biased region" description="Low complexity" evidence="1">
    <location>
        <begin position="102"/>
        <end position="127"/>
    </location>
</feature>
<feature type="compositionally biased region" description="Polar residues" evidence="1">
    <location>
        <begin position="128"/>
        <end position="141"/>
    </location>
</feature>
<evidence type="ECO:0000256" key="2">
    <source>
        <dbReference type="SAM" id="Phobius"/>
    </source>
</evidence>
<evidence type="ECO:0000313" key="4">
    <source>
        <dbReference type="Proteomes" id="UP000307380"/>
    </source>
</evidence>
<feature type="transmembrane region" description="Helical" evidence="2">
    <location>
        <begin position="523"/>
        <end position="545"/>
    </location>
</feature>
<feature type="compositionally biased region" description="Low complexity" evidence="1">
    <location>
        <begin position="271"/>
        <end position="281"/>
    </location>
</feature>
<dbReference type="AlphaFoldDB" id="A0A4S4FQM8"/>
<feature type="transmembrane region" description="Helical" evidence="2">
    <location>
        <begin position="759"/>
        <end position="781"/>
    </location>
</feature>
<feature type="transmembrane region" description="Helical" evidence="2">
    <location>
        <begin position="577"/>
        <end position="596"/>
    </location>
</feature>
<keyword evidence="4" id="KW-1185">Reference proteome</keyword>
<evidence type="ECO:0000256" key="1">
    <source>
        <dbReference type="SAM" id="MobiDB-lite"/>
    </source>
</evidence>
<feature type="transmembrane region" description="Helical" evidence="2">
    <location>
        <begin position="708"/>
        <end position="729"/>
    </location>
</feature>
<evidence type="ECO:0000313" key="3">
    <source>
        <dbReference type="EMBL" id="THG32601.1"/>
    </source>
</evidence>
<keyword evidence="2" id="KW-0472">Membrane</keyword>
<organism evidence="3 4">
    <name type="scientific">Orlajensenia flava</name>
    <dbReference type="NCBI Taxonomy" id="2565934"/>
    <lineage>
        <taxon>Bacteria</taxon>
        <taxon>Bacillati</taxon>
        <taxon>Actinomycetota</taxon>
        <taxon>Actinomycetes</taxon>
        <taxon>Micrococcales</taxon>
        <taxon>Microbacteriaceae</taxon>
        <taxon>Orlajensenia</taxon>
    </lineage>
</organism>
<feature type="transmembrane region" description="Helical" evidence="2">
    <location>
        <begin position="793"/>
        <end position="817"/>
    </location>
</feature>
<gene>
    <name evidence="3" type="ORF">E6C70_12695</name>
</gene>
<evidence type="ECO:0008006" key="5">
    <source>
        <dbReference type="Google" id="ProtNLM"/>
    </source>
</evidence>
<proteinExistence type="predicted"/>
<protein>
    <recommendedName>
        <fullName evidence="5">Glycosyltransferase RgtA/B/C/D-like domain-containing protein</fullName>
    </recommendedName>
</protein>
<accession>A0A4S4FQM8</accession>
<feature type="compositionally biased region" description="Low complexity" evidence="1">
    <location>
        <begin position="327"/>
        <end position="368"/>
    </location>
</feature>
<keyword evidence="2" id="KW-0812">Transmembrane</keyword>
<feature type="region of interest" description="Disordered" evidence="1">
    <location>
        <begin position="1"/>
        <end position="371"/>
    </location>
</feature>
<feature type="compositionally biased region" description="Low complexity" evidence="1">
    <location>
        <begin position="19"/>
        <end position="48"/>
    </location>
</feature>
<dbReference type="EMBL" id="SSSN01000009">
    <property type="protein sequence ID" value="THG32601.1"/>
    <property type="molecule type" value="Genomic_DNA"/>
</dbReference>
<feature type="transmembrane region" description="Helical" evidence="2">
    <location>
        <begin position="608"/>
        <end position="631"/>
    </location>
</feature>
<feature type="region of interest" description="Disordered" evidence="1">
    <location>
        <begin position="384"/>
        <end position="434"/>
    </location>
</feature>
<feature type="compositionally biased region" description="Polar residues" evidence="1">
    <location>
        <begin position="305"/>
        <end position="319"/>
    </location>
</feature>
<sequence>MTDLINRTHGTDGDGDGAPGSPDAPSSTQSGPVATDAVAQDAHAQDAAKTNAAETDAGADSRKKSTTPAIRPETTDDAPSKSARTVRTPAAAKLATAEPKPGASKNGTAKSGAAKSSAPSKAGVASKTETLSKTGVTSRTGTPKAPESKASADKADDGTKSPVEQAPRAKRPTPKSSSTRTPSANATVTKAAVAEATGAKALGPTTAASKRAGSAAPATKAATARKPAAKKPAAQVPAPSTAKTEATGTTVTTGRTGATTARPKRPTQVKSASTNATTSATKQKPVTKAKPAPTDAGSVPDSRSDTGPQPSTDAATSSAIEPDAAVPGTALPDTTLPDTALPDAALTDAAAASAENAPGAAPSPASAGMSIGETAGASSAALLVEPSTTPSEPATPSAIPAEKTPKNAPASAPRATPAALKAPASVAKRDPRSASLKRAVDRTAHSLVYLLPLLAIAAVIQVVNLAGSPARIAEEGTNTAQAWSVLKLGELVRDANWFDHPPLGWLQISGYAGLTGAFDRYDLAVLAAREAMVAFALVSVLLVWVLARRLRLTRPAAAGAVLLFALSPLALQLHRTVYLDNVAVPWLLGAFVLATLRRYQLVAFAGSAVAFSVAMLSGETALLALPFLAWVMWRSSDSETRLYTLPTAGAIVVVSGLAYVLYGSSNGGLTQAPGSGGLLGSLIFPFAASLSNASLADPGATTAGTLSTWWQLDPVLLVSGVVAAIAALFLTRLRPIAAFVVFSALLVLMPGAATPASYAIVLLPFIALLIAGVVEEAVILVRSRERSYWLRMADRGIGGVILAGAVAAIVIAAPAAVSQIRGFLAGDADRPARQAEQWLTDNVPSNARVIVDDSSWVDLVAAGFSPDRVDGYDPTDAGASAPEQVFGTARPADYVVAPASSGAIPAGLSQVRRAVANSVSVVRFGSGDRAVEVRRIETVDPTAARATETALTQKRARAGAELLANPALTVSTGARGVIAGGNLDGRLIVLLGQLAASGDVAVTSAPTGLTETTNVRRMVTLTTGSAAGDAELLASLKAMTGTYAPDASAVPSGLRLTVSADEPDVFG</sequence>
<feature type="compositionally biased region" description="Low complexity" evidence="1">
    <location>
        <begin position="385"/>
        <end position="426"/>
    </location>
</feature>
<dbReference type="PANTHER" id="PTHR48138">
    <property type="entry name" value="KERATINOCYTE PROLINE-RICH PROTEIN-RELATED"/>
    <property type="match status" value="1"/>
</dbReference>
<dbReference type="PANTHER" id="PTHR48138:SF2">
    <property type="entry name" value="KERATINOCYTE PROLINE-RICH PROTEIN"/>
    <property type="match status" value="1"/>
</dbReference>
<name>A0A4S4FQM8_9MICO</name>
<feature type="compositionally biased region" description="Basic and acidic residues" evidence="1">
    <location>
        <begin position="146"/>
        <end position="159"/>
    </location>
</feature>
<keyword evidence="2" id="KW-1133">Transmembrane helix</keyword>